<evidence type="ECO:0000256" key="2">
    <source>
        <dbReference type="ARBA" id="ARBA00022475"/>
    </source>
</evidence>
<keyword evidence="4 6" id="KW-1133">Transmembrane helix</keyword>
<keyword evidence="2" id="KW-1003">Cell membrane</keyword>
<dbReference type="PANTHER" id="PTHR30250:SF11">
    <property type="entry name" value="O-ANTIGEN TRANSPORTER-RELATED"/>
    <property type="match status" value="1"/>
</dbReference>
<dbReference type="InterPro" id="IPR002797">
    <property type="entry name" value="Polysacc_synth"/>
</dbReference>
<dbReference type="RefSeq" id="WP_201655034.1">
    <property type="nucleotide sequence ID" value="NZ_CP068047.1"/>
</dbReference>
<sequence>MTRHKLLLAISLLSKIGTGMVSLFVLARGLGPADYGFVATVFAYASIAALFTDFGFSVQALRDIGAQPDKAGELIAACVRVKNLLVLVVTLGAALVLSLLNLGPHLLAASLLLYGSIMVNSYGDLVVVALRGIGKYAAETVSSILGTVVFVIVVGGTALAWPDILPIATALFVARLLQTAIAFLVVSRYTQLGNCIHGPLLDLLRFMRTSSGLALDSFLTTITGQIDVILVGALLGLHAAGTYQIAARVASYAVLPAQVLAGVNIPALSRDMSDHGRVKTPLIARFFLEYLAIGTVVAVGYAVFMATFSQLVFGTGYEISVGLWSGFCLLVLVRYLSASTGVLLIIYKQVRWRLIVQFLAACAIAGLVTLFSLAWGVAGAAWALATSILLAGILYAWGVFRIQRESNRYSL</sequence>
<keyword evidence="8" id="KW-1185">Reference proteome</keyword>
<dbReference type="EMBL" id="CP068047">
    <property type="protein sequence ID" value="QQR35432.1"/>
    <property type="molecule type" value="Genomic_DNA"/>
</dbReference>
<feature type="transmembrane region" description="Helical" evidence="6">
    <location>
        <begin position="324"/>
        <end position="347"/>
    </location>
</feature>
<accession>A0ABX7BV66</accession>
<protein>
    <submittedName>
        <fullName evidence="7">Oligosaccharide flippase family protein</fullName>
    </submittedName>
</protein>
<evidence type="ECO:0000256" key="3">
    <source>
        <dbReference type="ARBA" id="ARBA00022692"/>
    </source>
</evidence>
<dbReference type="Proteomes" id="UP000595460">
    <property type="component" value="Chromosome"/>
</dbReference>
<organism evidence="7 8">
    <name type="scientific">Devosia oryziradicis</name>
    <dbReference type="NCBI Taxonomy" id="2801335"/>
    <lineage>
        <taxon>Bacteria</taxon>
        <taxon>Pseudomonadati</taxon>
        <taxon>Pseudomonadota</taxon>
        <taxon>Alphaproteobacteria</taxon>
        <taxon>Hyphomicrobiales</taxon>
        <taxon>Devosiaceae</taxon>
        <taxon>Devosia</taxon>
    </lineage>
</organism>
<evidence type="ECO:0000256" key="5">
    <source>
        <dbReference type="ARBA" id="ARBA00023136"/>
    </source>
</evidence>
<comment type="subcellular location">
    <subcellularLocation>
        <location evidence="1">Cell membrane</location>
        <topology evidence="1">Multi-pass membrane protein</topology>
    </subcellularLocation>
</comment>
<keyword evidence="3 6" id="KW-0812">Transmembrane</keyword>
<feature type="transmembrane region" description="Helical" evidence="6">
    <location>
        <begin position="290"/>
        <end position="312"/>
    </location>
</feature>
<evidence type="ECO:0000313" key="7">
    <source>
        <dbReference type="EMBL" id="QQR35432.1"/>
    </source>
</evidence>
<gene>
    <name evidence="7" type="ORF">JI749_13865</name>
</gene>
<dbReference type="Pfam" id="PF01943">
    <property type="entry name" value="Polysacc_synt"/>
    <property type="match status" value="1"/>
</dbReference>
<evidence type="ECO:0000256" key="6">
    <source>
        <dbReference type="SAM" id="Phobius"/>
    </source>
</evidence>
<evidence type="ECO:0000313" key="8">
    <source>
        <dbReference type="Proteomes" id="UP000595460"/>
    </source>
</evidence>
<dbReference type="PANTHER" id="PTHR30250">
    <property type="entry name" value="PST FAMILY PREDICTED COLANIC ACID TRANSPORTER"/>
    <property type="match status" value="1"/>
</dbReference>
<feature type="transmembrane region" description="Helical" evidence="6">
    <location>
        <begin position="81"/>
        <end position="100"/>
    </location>
</feature>
<proteinExistence type="predicted"/>
<evidence type="ECO:0000256" key="4">
    <source>
        <dbReference type="ARBA" id="ARBA00022989"/>
    </source>
</evidence>
<feature type="transmembrane region" description="Helical" evidence="6">
    <location>
        <begin position="354"/>
        <end position="375"/>
    </location>
</feature>
<reference evidence="7 8" key="1">
    <citation type="submission" date="2021-01" db="EMBL/GenBank/DDBJ databases">
        <title>Genome seq and assembly of Devosia sp. G19.</title>
        <authorList>
            <person name="Chhetri G."/>
        </authorList>
    </citation>
    <scope>NUCLEOTIDE SEQUENCE [LARGE SCALE GENOMIC DNA]</scope>
    <source>
        <strain evidence="7 8">G19</strain>
    </source>
</reference>
<feature type="transmembrane region" description="Helical" evidence="6">
    <location>
        <begin position="167"/>
        <end position="186"/>
    </location>
</feature>
<keyword evidence="5 6" id="KW-0472">Membrane</keyword>
<feature type="transmembrane region" description="Helical" evidence="6">
    <location>
        <begin position="142"/>
        <end position="161"/>
    </location>
</feature>
<name>A0ABX7BV66_9HYPH</name>
<dbReference type="InterPro" id="IPR050833">
    <property type="entry name" value="Poly_Biosynth_Transport"/>
</dbReference>
<feature type="transmembrane region" description="Helical" evidence="6">
    <location>
        <begin position="37"/>
        <end position="61"/>
    </location>
</feature>
<feature type="transmembrane region" description="Helical" evidence="6">
    <location>
        <begin position="381"/>
        <end position="400"/>
    </location>
</feature>
<evidence type="ECO:0000256" key="1">
    <source>
        <dbReference type="ARBA" id="ARBA00004651"/>
    </source>
</evidence>
<feature type="transmembrane region" description="Helical" evidence="6">
    <location>
        <begin position="106"/>
        <end position="130"/>
    </location>
</feature>